<accession>A0A0L6VL98</accession>
<organism evidence="1 2">
    <name type="scientific">Puccinia sorghi</name>
    <dbReference type="NCBI Taxonomy" id="27349"/>
    <lineage>
        <taxon>Eukaryota</taxon>
        <taxon>Fungi</taxon>
        <taxon>Dikarya</taxon>
        <taxon>Basidiomycota</taxon>
        <taxon>Pucciniomycotina</taxon>
        <taxon>Pucciniomycetes</taxon>
        <taxon>Pucciniales</taxon>
        <taxon>Pucciniaceae</taxon>
        <taxon>Puccinia</taxon>
    </lineage>
</organism>
<dbReference type="AlphaFoldDB" id="A0A0L6VL98"/>
<sequence length="204" mass="23004">MLYSAQLLNCHAVTSTPAIQGPHKAYHTGPPPGLPEAPRVVSTCHILLLLNDDTPKDNNQKKKFKPPNWLVEEDLILFTVWLNTSKDAVISTNQTKGTFSDRIHMNKVTEKQWLFSRPIPAMLSLLITFGEFFIIPQSGSSTLRKPLGQTMEKELLKISQEKQISFESFANVMIMGKDLTALDEESPAYFQAKGRKSIQRFSNE</sequence>
<evidence type="ECO:0000313" key="2">
    <source>
        <dbReference type="Proteomes" id="UP000037035"/>
    </source>
</evidence>
<name>A0A0L6VL98_9BASI</name>
<reference evidence="1 2" key="1">
    <citation type="submission" date="2015-08" db="EMBL/GenBank/DDBJ databases">
        <title>Next Generation Sequencing and Analysis of the Genome of Puccinia sorghi L Schw, the Causal Agent of Maize Common Rust.</title>
        <authorList>
            <person name="Rochi L."/>
            <person name="Burguener G."/>
            <person name="Darino M."/>
            <person name="Turjanski A."/>
            <person name="Kreff E."/>
            <person name="Dieguez M.J."/>
            <person name="Sacco F."/>
        </authorList>
    </citation>
    <scope>NUCLEOTIDE SEQUENCE [LARGE SCALE GENOMIC DNA]</scope>
    <source>
        <strain evidence="1 2">RO10H11247</strain>
    </source>
</reference>
<dbReference type="OrthoDB" id="1077242at2759"/>
<dbReference type="VEuPathDB" id="FungiDB:VP01_1393g1"/>
<dbReference type="Proteomes" id="UP000037035">
    <property type="component" value="Unassembled WGS sequence"/>
</dbReference>
<dbReference type="STRING" id="27349.A0A0L6VL98"/>
<protein>
    <submittedName>
        <fullName evidence="1">Uncharacterized protein</fullName>
    </submittedName>
</protein>
<proteinExistence type="predicted"/>
<dbReference type="EMBL" id="LAVV01004376">
    <property type="protein sequence ID" value="KNZ61484.1"/>
    <property type="molecule type" value="Genomic_DNA"/>
</dbReference>
<comment type="caution">
    <text evidence="1">The sequence shown here is derived from an EMBL/GenBank/DDBJ whole genome shotgun (WGS) entry which is preliminary data.</text>
</comment>
<evidence type="ECO:0000313" key="1">
    <source>
        <dbReference type="EMBL" id="KNZ61484.1"/>
    </source>
</evidence>
<keyword evidence="2" id="KW-1185">Reference proteome</keyword>
<gene>
    <name evidence="1" type="ORF">VP01_1393g1</name>
</gene>